<evidence type="ECO:0000256" key="7">
    <source>
        <dbReference type="RuleBase" id="RU000382"/>
    </source>
</evidence>
<evidence type="ECO:0000256" key="4">
    <source>
        <dbReference type="ARBA" id="ARBA00022898"/>
    </source>
</evidence>
<sequence>MSAALELACQAAGEWIEGLDTRSVAATATLPDLRRTFGGPLPGDGQSAEEVIRTLARDAAAGMHGNAGGRFFAWVFGGGLESALAADWLVATWDQNAALYSASPASAVIEEVAGEWIKELLDLPLDASFAFTSGCQMAHVTSLAAARVGLLERFQWNVEDNGLFGAPEFRVLASDQRHITIDRALRLLGIGRNALEILQTDNDGRVPVAVLDRALSGDTRPTILVLNAADLNIGACDPFRELIPLAHSAGAWVHIDGAFGLFARASRTYRNRLDGVELADSWATDAHKWLNVPFDCGIAIVRDRAAHRTAMTSSASYVAPTSVARDQTDWNPEYSRRARGIPVYAALRELGRSGVEALVDRCCMHCLDMVEGIGGLPGAEILARPTLNQGLVRFGRPGASPQENDAFTNETIQKINETGEVFFSGTTWRNRRAMRISVVNARTTERDVKRAIAAAAAVLTRDVLERPSN</sequence>
<feature type="modified residue" description="N6-(pyridoxal phosphate)lysine" evidence="6">
    <location>
        <position position="288"/>
    </location>
</feature>
<keyword evidence="3" id="KW-0210">Decarboxylase</keyword>
<dbReference type="GO" id="GO:0016831">
    <property type="term" value="F:carboxy-lyase activity"/>
    <property type="evidence" value="ECO:0007669"/>
    <property type="project" value="UniProtKB-KW"/>
</dbReference>
<proteinExistence type="inferred from homology"/>
<keyword evidence="5 7" id="KW-0456">Lyase</keyword>
<protein>
    <submittedName>
        <fullName evidence="8">Pyridoxal-dependent decarboxylase</fullName>
    </submittedName>
</protein>
<accession>A0A1A5IPD3</accession>
<dbReference type="GO" id="GO:0019752">
    <property type="term" value="P:carboxylic acid metabolic process"/>
    <property type="evidence" value="ECO:0007669"/>
    <property type="project" value="InterPro"/>
</dbReference>
<dbReference type="InterPro" id="IPR015424">
    <property type="entry name" value="PyrdxlP-dep_Trfase"/>
</dbReference>
<dbReference type="Proteomes" id="UP000093748">
    <property type="component" value="Unassembled WGS sequence"/>
</dbReference>
<dbReference type="EMBL" id="LZTJ01000023">
    <property type="protein sequence ID" value="OBP74430.1"/>
    <property type="molecule type" value="Genomic_DNA"/>
</dbReference>
<evidence type="ECO:0000256" key="6">
    <source>
        <dbReference type="PIRSR" id="PIRSR602129-50"/>
    </source>
</evidence>
<dbReference type="InterPro" id="IPR002129">
    <property type="entry name" value="PyrdxlP-dep_de-COase"/>
</dbReference>
<keyword evidence="4 6" id="KW-0663">Pyridoxal phosphate</keyword>
<evidence type="ECO:0000313" key="8">
    <source>
        <dbReference type="EMBL" id="OBP74430.1"/>
    </source>
</evidence>
<dbReference type="InterPro" id="IPR015422">
    <property type="entry name" value="PyrdxlP-dep_Trfase_small"/>
</dbReference>
<dbReference type="SUPFAM" id="SSF53383">
    <property type="entry name" value="PLP-dependent transferases"/>
    <property type="match status" value="1"/>
</dbReference>
<dbReference type="InterPro" id="IPR015421">
    <property type="entry name" value="PyrdxlP-dep_Trfase_major"/>
</dbReference>
<dbReference type="Gene3D" id="3.40.640.10">
    <property type="entry name" value="Type I PLP-dependent aspartate aminotransferase-like (Major domain)"/>
    <property type="match status" value="1"/>
</dbReference>
<gene>
    <name evidence="8" type="ORF">BAE39_18425</name>
</gene>
<dbReference type="Pfam" id="PF00282">
    <property type="entry name" value="Pyridoxal_deC"/>
    <property type="match status" value="1"/>
</dbReference>
<comment type="similarity">
    <text evidence="2 7">Belongs to the group II decarboxylase family.</text>
</comment>
<dbReference type="PANTHER" id="PTHR11999:SF70">
    <property type="entry name" value="MIP05841P"/>
    <property type="match status" value="1"/>
</dbReference>
<dbReference type="PANTHER" id="PTHR11999">
    <property type="entry name" value="GROUP II PYRIDOXAL-5-PHOSPHATE DECARBOXYLASE"/>
    <property type="match status" value="1"/>
</dbReference>
<evidence type="ECO:0000313" key="9">
    <source>
        <dbReference type="Proteomes" id="UP000093748"/>
    </source>
</evidence>
<dbReference type="OrthoDB" id="9803665at2"/>
<dbReference type="Gene3D" id="3.90.1150.10">
    <property type="entry name" value="Aspartate Aminotransferase, domain 1"/>
    <property type="match status" value="1"/>
</dbReference>
<evidence type="ECO:0000256" key="1">
    <source>
        <dbReference type="ARBA" id="ARBA00001933"/>
    </source>
</evidence>
<evidence type="ECO:0000256" key="2">
    <source>
        <dbReference type="ARBA" id="ARBA00009533"/>
    </source>
</evidence>
<name>A0A1A5IPD3_RHILI</name>
<organism evidence="8 9">
    <name type="scientific">Rhizobium loti</name>
    <name type="common">Mesorhizobium loti</name>
    <dbReference type="NCBI Taxonomy" id="381"/>
    <lineage>
        <taxon>Bacteria</taxon>
        <taxon>Pseudomonadati</taxon>
        <taxon>Pseudomonadota</taxon>
        <taxon>Alphaproteobacteria</taxon>
        <taxon>Hyphomicrobiales</taxon>
        <taxon>Phyllobacteriaceae</taxon>
        <taxon>Mesorhizobium</taxon>
    </lineage>
</organism>
<comment type="caution">
    <text evidence="8">The sequence shown here is derived from an EMBL/GenBank/DDBJ whole genome shotgun (WGS) entry which is preliminary data.</text>
</comment>
<dbReference type="GO" id="GO:0030170">
    <property type="term" value="F:pyridoxal phosphate binding"/>
    <property type="evidence" value="ECO:0007669"/>
    <property type="project" value="InterPro"/>
</dbReference>
<evidence type="ECO:0000256" key="5">
    <source>
        <dbReference type="ARBA" id="ARBA00023239"/>
    </source>
</evidence>
<dbReference type="InterPro" id="IPR010977">
    <property type="entry name" value="Aromatic_deC"/>
</dbReference>
<comment type="cofactor">
    <cofactor evidence="1 6 7">
        <name>pyridoxal 5'-phosphate</name>
        <dbReference type="ChEBI" id="CHEBI:597326"/>
    </cofactor>
</comment>
<evidence type="ECO:0000256" key="3">
    <source>
        <dbReference type="ARBA" id="ARBA00022793"/>
    </source>
</evidence>
<reference evidence="9" key="1">
    <citation type="submission" date="2016-06" db="EMBL/GenBank/DDBJ databases">
        <title>NZP2037 Pacbio-Illumina hybrid assembly.</title>
        <authorList>
            <person name="Ramsay J.P."/>
        </authorList>
    </citation>
    <scope>NUCLEOTIDE SEQUENCE [LARGE SCALE GENOMIC DNA]</scope>
    <source>
        <strain evidence="9">R7ANS::ICEMlSym2042</strain>
    </source>
</reference>
<dbReference type="AlphaFoldDB" id="A0A1A5IPD3"/>